<protein>
    <recommendedName>
        <fullName evidence="4">LRRNT domain-containing protein</fullName>
    </recommendedName>
</protein>
<gene>
    <name evidence="2" type="ORF">KUTeg_005517</name>
</gene>
<evidence type="ECO:0000313" key="3">
    <source>
        <dbReference type="Proteomes" id="UP001217089"/>
    </source>
</evidence>
<evidence type="ECO:0000313" key="2">
    <source>
        <dbReference type="EMBL" id="KAJ8317613.1"/>
    </source>
</evidence>
<dbReference type="EMBL" id="JARBDR010000246">
    <property type="protein sequence ID" value="KAJ8317613.1"/>
    <property type="molecule type" value="Genomic_DNA"/>
</dbReference>
<feature type="chain" id="PRO_5045205326" description="LRRNT domain-containing protein" evidence="1">
    <location>
        <begin position="25"/>
        <end position="102"/>
    </location>
</feature>
<organism evidence="2 3">
    <name type="scientific">Tegillarca granosa</name>
    <name type="common">Malaysian cockle</name>
    <name type="synonym">Anadara granosa</name>
    <dbReference type="NCBI Taxonomy" id="220873"/>
    <lineage>
        <taxon>Eukaryota</taxon>
        <taxon>Metazoa</taxon>
        <taxon>Spiralia</taxon>
        <taxon>Lophotrochozoa</taxon>
        <taxon>Mollusca</taxon>
        <taxon>Bivalvia</taxon>
        <taxon>Autobranchia</taxon>
        <taxon>Pteriomorphia</taxon>
        <taxon>Arcoida</taxon>
        <taxon>Arcoidea</taxon>
        <taxon>Arcidae</taxon>
        <taxon>Tegillarca</taxon>
    </lineage>
</organism>
<evidence type="ECO:0008006" key="4">
    <source>
        <dbReference type="Google" id="ProtNLM"/>
    </source>
</evidence>
<dbReference type="InterPro" id="IPR032675">
    <property type="entry name" value="LRR_dom_sf"/>
</dbReference>
<comment type="caution">
    <text evidence="2">The sequence shown here is derived from an EMBL/GenBank/DDBJ whole genome shotgun (WGS) entry which is preliminary data.</text>
</comment>
<evidence type="ECO:0000256" key="1">
    <source>
        <dbReference type="SAM" id="SignalP"/>
    </source>
</evidence>
<name>A0ABQ9FJY6_TEGGR</name>
<feature type="signal peptide" evidence="1">
    <location>
        <begin position="1"/>
        <end position="24"/>
    </location>
</feature>
<accession>A0ABQ9FJY6</accession>
<dbReference type="Proteomes" id="UP001217089">
    <property type="component" value="Unassembled WGS sequence"/>
</dbReference>
<dbReference type="Gene3D" id="3.80.10.10">
    <property type="entry name" value="Ribonuclease Inhibitor"/>
    <property type="match status" value="1"/>
</dbReference>
<keyword evidence="1" id="KW-0732">Signal</keyword>
<proteinExistence type="predicted"/>
<keyword evidence="3" id="KW-1185">Reference proteome</keyword>
<reference evidence="2 3" key="1">
    <citation type="submission" date="2022-12" db="EMBL/GenBank/DDBJ databases">
        <title>Chromosome-level genome of Tegillarca granosa.</title>
        <authorList>
            <person name="Kim J."/>
        </authorList>
    </citation>
    <scope>NUCLEOTIDE SEQUENCE [LARGE SCALE GENOMIC DNA]</scope>
    <source>
        <strain evidence="2">Teg-2019</strain>
        <tissue evidence="2">Adductor muscle</tissue>
    </source>
</reference>
<sequence length="102" mass="11350">MKFVFWIILVFVTWNYSYIQKITACPPGCTCTTLKPKDGKGGDSPRIGRGRKVNCVNNHPPISTVSQINSIPLDTVILDLSKNAITILRKGGFDRLSMLKKL</sequence>